<feature type="chain" id="PRO_5019134212" description="Lytic murein transglycosylase" evidence="1">
    <location>
        <begin position="25"/>
        <end position="95"/>
    </location>
</feature>
<dbReference type="AlphaFoldDB" id="A0A419A2V3"/>
<evidence type="ECO:0008006" key="4">
    <source>
        <dbReference type="Google" id="ProtNLM"/>
    </source>
</evidence>
<dbReference type="OrthoDB" id="7775120at2"/>
<keyword evidence="1" id="KW-0732">Signal</keyword>
<evidence type="ECO:0000313" key="2">
    <source>
        <dbReference type="EMBL" id="RJL07558.1"/>
    </source>
</evidence>
<feature type="signal peptide" evidence="1">
    <location>
        <begin position="1"/>
        <end position="24"/>
    </location>
</feature>
<dbReference type="RefSeq" id="WP_119884630.1">
    <property type="nucleotide sequence ID" value="NZ_CP067169.1"/>
</dbReference>
<dbReference type="Proteomes" id="UP000285530">
    <property type="component" value="Unassembled WGS sequence"/>
</dbReference>
<name>A0A419A2V3_9RHOB</name>
<keyword evidence="3" id="KW-1185">Reference proteome</keyword>
<comment type="caution">
    <text evidence="2">The sequence shown here is derived from an EMBL/GenBank/DDBJ whole genome shotgun (WGS) entry which is preliminary data.</text>
</comment>
<gene>
    <name evidence="2" type="ORF">D3P06_00360</name>
</gene>
<organism evidence="2 3">
    <name type="scientific">Paracoccus aestuarii</name>
    <dbReference type="NCBI Taxonomy" id="453842"/>
    <lineage>
        <taxon>Bacteria</taxon>
        <taxon>Pseudomonadati</taxon>
        <taxon>Pseudomonadota</taxon>
        <taxon>Alphaproteobacteria</taxon>
        <taxon>Rhodobacterales</taxon>
        <taxon>Paracoccaceae</taxon>
        <taxon>Paracoccus</taxon>
    </lineage>
</organism>
<reference evidence="2 3" key="1">
    <citation type="submission" date="2018-09" db="EMBL/GenBank/DDBJ databases">
        <title>Paracoccus onubensis nov. sp. a moderate halophilic bacterium isolated from Gruta de las Maravillas (Aracena, Spain).</title>
        <authorList>
            <person name="Jurado V."/>
            <person name="Gutierrez-Patricio S."/>
            <person name="Gonzalez-Pimentel J.L."/>
            <person name="Laiz L."/>
            <person name="Saiz-Jimenez C."/>
        </authorList>
    </citation>
    <scope>NUCLEOTIDE SEQUENCE [LARGE SCALE GENOMIC DNA]</scope>
    <source>
        <strain evidence="2 3">DSM 19484</strain>
    </source>
</reference>
<evidence type="ECO:0000313" key="3">
    <source>
        <dbReference type="Proteomes" id="UP000285530"/>
    </source>
</evidence>
<evidence type="ECO:0000256" key="1">
    <source>
        <dbReference type="SAM" id="SignalP"/>
    </source>
</evidence>
<accession>A0A419A2V3</accession>
<proteinExistence type="predicted"/>
<sequence length="95" mass="10882">MPLRPRSRLTLILALALAAAPAGAERIEEFRQVANDWLLSGRGLPRDYRVELMRMDSADRLQAIAYLRRIGLLTDRPWTLDDLLRPAVTRTEPEE</sequence>
<protein>
    <recommendedName>
        <fullName evidence="4">Lytic murein transglycosylase</fullName>
    </recommendedName>
</protein>
<dbReference type="EMBL" id="QZEV01000001">
    <property type="protein sequence ID" value="RJL07558.1"/>
    <property type="molecule type" value="Genomic_DNA"/>
</dbReference>